<evidence type="ECO:0000313" key="3">
    <source>
        <dbReference type="Proteomes" id="UP000026961"/>
    </source>
</evidence>
<protein>
    <submittedName>
        <fullName evidence="2">Uncharacterized protein</fullName>
    </submittedName>
</protein>
<dbReference type="Proteomes" id="UP000026961">
    <property type="component" value="Chromosome 4"/>
</dbReference>
<dbReference type="Gramene" id="OGLUM04G16030.1">
    <property type="protein sequence ID" value="OGLUM04G16030.1"/>
    <property type="gene ID" value="OGLUM04G16030"/>
</dbReference>
<accession>A0A0D9ZM53</accession>
<feature type="region of interest" description="Disordered" evidence="1">
    <location>
        <begin position="56"/>
        <end position="80"/>
    </location>
</feature>
<sequence>MKVALTRGVWGRRGVSGGGDISGSSCGHGRIQWQRRRRSRAGSDLAVAMSATVLGARPDPTTATPSRCSEPALRLPPLFT</sequence>
<dbReference type="EnsemblPlants" id="OGLUM04G16030.1">
    <property type="protein sequence ID" value="OGLUM04G16030.1"/>
    <property type="gene ID" value="OGLUM04G16030"/>
</dbReference>
<dbReference type="AlphaFoldDB" id="A0A0D9ZM53"/>
<dbReference type="HOGENOM" id="CLU_2593687_0_0_1"/>
<reference evidence="2" key="2">
    <citation type="submission" date="2018-05" db="EMBL/GenBank/DDBJ databases">
        <title>OgluRS3 (Oryza glumaepatula Reference Sequence Version 3).</title>
        <authorList>
            <person name="Zhang J."/>
            <person name="Kudrna D."/>
            <person name="Lee S."/>
            <person name="Talag J."/>
            <person name="Welchert J."/>
            <person name="Wing R.A."/>
        </authorList>
    </citation>
    <scope>NUCLEOTIDE SEQUENCE [LARGE SCALE GENOMIC DNA]</scope>
</reference>
<name>A0A0D9ZM53_9ORYZ</name>
<organism evidence="2">
    <name type="scientific">Oryza glumipatula</name>
    <dbReference type="NCBI Taxonomy" id="40148"/>
    <lineage>
        <taxon>Eukaryota</taxon>
        <taxon>Viridiplantae</taxon>
        <taxon>Streptophyta</taxon>
        <taxon>Embryophyta</taxon>
        <taxon>Tracheophyta</taxon>
        <taxon>Spermatophyta</taxon>
        <taxon>Magnoliopsida</taxon>
        <taxon>Liliopsida</taxon>
        <taxon>Poales</taxon>
        <taxon>Poaceae</taxon>
        <taxon>BOP clade</taxon>
        <taxon>Oryzoideae</taxon>
        <taxon>Oryzeae</taxon>
        <taxon>Oryzinae</taxon>
        <taxon>Oryza</taxon>
    </lineage>
</organism>
<feature type="region of interest" description="Disordered" evidence="1">
    <location>
        <begin position="14"/>
        <end position="39"/>
    </location>
</feature>
<keyword evidence="3" id="KW-1185">Reference proteome</keyword>
<evidence type="ECO:0000313" key="2">
    <source>
        <dbReference type="EnsemblPlants" id="OGLUM04G16030.1"/>
    </source>
</evidence>
<evidence type="ECO:0000256" key="1">
    <source>
        <dbReference type="SAM" id="MobiDB-lite"/>
    </source>
</evidence>
<proteinExistence type="predicted"/>
<reference evidence="2" key="1">
    <citation type="submission" date="2015-04" db="UniProtKB">
        <authorList>
            <consortium name="EnsemblPlants"/>
        </authorList>
    </citation>
    <scope>IDENTIFICATION</scope>
</reference>